<evidence type="ECO:0000313" key="3">
    <source>
        <dbReference type="Proteomes" id="UP000198935"/>
    </source>
</evidence>
<protein>
    <submittedName>
        <fullName evidence="2">Putative F0F1-ATPase subunit Ca2+/Mg2+ transporter</fullName>
    </submittedName>
</protein>
<dbReference type="Pfam" id="PF09527">
    <property type="entry name" value="ATPase_gene1"/>
    <property type="match status" value="1"/>
</dbReference>
<keyword evidence="1" id="KW-0472">Membrane</keyword>
<keyword evidence="1" id="KW-1133">Transmembrane helix</keyword>
<keyword evidence="1" id="KW-0812">Transmembrane</keyword>
<gene>
    <name evidence="2" type="ORF">SAMN05421736_11365</name>
</gene>
<evidence type="ECO:0000313" key="2">
    <source>
        <dbReference type="EMBL" id="SDZ45651.1"/>
    </source>
</evidence>
<dbReference type="OrthoDB" id="282803at2"/>
<proteinExistence type="predicted"/>
<dbReference type="STRING" id="1503961.SAMN05421736_11365"/>
<accession>A0A1H3T715</accession>
<organism evidence="2 3">
    <name type="scientific">Evansella caseinilytica</name>
    <dbReference type="NCBI Taxonomy" id="1503961"/>
    <lineage>
        <taxon>Bacteria</taxon>
        <taxon>Bacillati</taxon>
        <taxon>Bacillota</taxon>
        <taxon>Bacilli</taxon>
        <taxon>Bacillales</taxon>
        <taxon>Bacillaceae</taxon>
        <taxon>Evansella</taxon>
    </lineage>
</organism>
<keyword evidence="3" id="KW-1185">Reference proteome</keyword>
<dbReference type="AlphaFoldDB" id="A0A1H3T715"/>
<feature type="transmembrane region" description="Helical" evidence="1">
    <location>
        <begin position="12"/>
        <end position="34"/>
    </location>
</feature>
<name>A0A1H3T715_9BACI</name>
<sequence length="77" mass="8389">MEDPSKFRQTVKAFALMTTISSYFTGAILIGIFGGRWLDNHFGFQGLFLIIGFLLGLGTAVMGIYYAIRQFLGGGSS</sequence>
<evidence type="ECO:0000256" key="1">
    <source>
        <dbReference type="SAM" id="Phobius"/>
    </source>
</evidence>
<dbReference type="InterPro" id="IPR032820">
    <property type="entry name" value="ATPase_put"/>
</dbReference>
<feature type="transmembrane region" description="Helical" evidence="1">
    <location>
        <begin position="46"/>
        <end position="68"/>
    </location>
</feature>
<dbReference type="EMBL" id="FNPI01000013">
    <property type="protein sequence ID" value="SDZ45651.1"/>
    <property type="molecule type" value="Genomic_DNA"/>
</dbReference>
<reference evidence="3" key="1">
    <citation type="submission" date="2016-10" db="EMBL/GenBank/DDBJ databases">
        <authorList>
            <person name="Varghese N."/>
            <person name="Submissions S."/>
        </authorList>
    </citation>
    <scope>NUCLEOTIDE SEQUENCE [LARGE SCALE GENOMIC DNA]</scope>
    <source>
        <strain evidence="3">SP</strain>
    </source>
</reference>
<dbReference type="Proteomes" id="UP000198935">
    <property type="component" value="Unassembled WGS sequence"/>
</dbReference>